<dbReference type="Pfam" id="PF01400">
    <property type="entry name" value="Astacin"/>
    <property type="match status" value="1"/>
</dbReference>
<dbReference type="GO" id="GO:0008270">
    <property type="term" value="F:zinc ion binding"/>
    <property type="evidence" value="ECO:0007669"/>
    <property type="project" value="UniProtKB-UniRule"/>
</dbReference>
<feature type="non-terminal residue" evidence="5">
    <location>
        <position position="111"/>
    </location>
</feature>
<feature type="non-terminal residue" evidence="5">
    <location>
        <position position="1"/>
    </location>
</feature>
<sequence>NTCVNFQENAAGEAKILVEKGDGCQSSIGKVGKTQELSLDNGCGTLSTATHELEHALGVSHEQSRADRVRYVRVNKDNVRGGFLNNFDSYPHFILDESPLRFWQQHALHRR</sequence>
<dbReference type="PROSITE" id="PS51864">
    <property type="entry name" value="ASTACIN"/>
    <property type="match status" value="1"/>
</dbReference>
<dbReference type="Proteomes" id="UP001432027">
    <property type="component" value="Unassembled WGS sequence"/>
</dbReference>
<dbReference type="AlphaFoldDB" id="A0AAV5UKH3"/>
<keyword evidence="6" id="KW-1185">Reference proteome</keyword>
<comment type="cofactor">
    <cofactor evidence="2 3">
        <name>Zn(2+)</name>
        <dbReference type="ChEBI" id="CHEBI:29105"/>
    </cofactor>
    <text evidence="2 3">Binds 1 zinc ion per subunit.</text>
</comment>
<dbReference type="InterPro" id="IPR006026">
    <property type="entry name" value="Peptidase_Metallo"/>
</dbReference>
<comment type="caution">
    <text evidence="5">The sequence shown here is derived from an EMBL/GenBank/DDBJ whole genome shotgun (WGS) entry which is preliminary data.</text>
</comment>
<evidence type="ECO:0000259" key="4">
    <source>
        <dbReference type="PROSITE" id="PS51864"/>
    </source>
</evidence>
<proteinExistence type="predicted"/>
<dbReference type="SMART" id="SM00235">
    <property type="entry name" value="ZnMc"/>
    <property type="match status" value="1"/>
</dbReference>
<feature type="binding site" evidence="2">
    <location>
        <position position="51"/>
    </location>
    <ligand>
        <name>Zn(2+)</name>
        <dbReference type="ChEBI" id="CHEBI:29105"/>
        <note>catalytic</note>
    </ligand>
</feature>
<keyword evidence="2 3" id="KW-0645">Protease</keyword>
<name>A0AAV5UKH3_9BILA</name>
<gene>
    <name evidence="5" type="ORF">PENTCL1PPCAC_28997</name>
</gene>
<evidence type="ECO:0000313" key="5">
    <source>
        <dbReference type="EMBL" id="GMT06823.1"/>
    </source>
</evidence>
<dbReference type="PANTHER" id="PTHR10127:SF793">
    <property type="entry name" value="ZINC METALLOPROTEINASE NAS-31"/>
    <property type="match status" value="1"/>
</dbReference>
<evidence type="ECO:0000313" key="6">
    <source>
        <dbReference type="Proteomes" id="UP001432027"/>
    </source>
</evidence>
<dbReference type="GO" id="GO:0004222">
    <property type="term" value="F:metalloendopeptidase activity"/>
    <property type="evidence" value="ECO:0007669"/>
    <property type="project" value="UniProtKB-UniRule"/>
</dbReference>
<evidence type="ECO:0000256" key="3">
    <source>
        <dbReference type="RuleBase" id="RU361183"/>
    </source>
</evidence>
<keyword evidence="2 3" id="KW-0479">Metal-binding</keyword>
<dbReference type="PRINTS" id="PR00480">
    <property type="entry name" value="ASTACIN"/>
</dbReference>
<accession>A0AAV5UKH3</accession>
<keyword evidence="2 3" id="KW-0378">Hydrolase</keyword>
<feature type="binding site" evidence="2">
    <location>
        <position position="55"/>
    </location>
    <ligand>
        <name>Zn(2+)</name>
        <dbReference type="ChEBI" id="CHEBI:29105"/>
        <note>catalytic</note>
    </ligand>
</feature>
<dbReference type="PANTHER" id="PTHR10127">
    <property type="entry name" value="DISCOIDIN, CUB, EGF, LAMININ , AND ZINC METALLOPROTEASE DOMAIN CONTAINING"/>
    <property type="match status" value="1"/>
</dbReference>
<dbReference type="InterPro" id="IPR001506">
    <property type="entry name" value="Peptidase_M12A"/>
</dbReference>
<feature type="active site" evidence="2">
    <location>
        <position position="52"/>
    </location>
</feature>
<keyword evidence="1" id="KW-1015">Disulfide bond</keyword>
<evidence type="ECO:0000256" key="2">
    <source>
        <dbReference type="PROSITE-ProRule" id="PRU01211"/>
    </source>
</evidence>
<keyword evidence="2 3" id="KW-0862">Zinc</keyword>
<organism evidence="5 6">
    <name type="scientific">Pristionchus entomophagus</name>
    <dbReference type="NCBI Taxonomy" id="358040"/>
    <lineage>
        <taxon>Eukaryota</taxon>
        <taxon>Metazoa</taxon>
        <taxon>Ecdysozoa</taxon>
        <taxon>Nematoda</taxon>
        <taxon>Chromadorea</taxon>
        <taxon>Rhabditida</taxon>
        <taxon>Rhabditina</taxon>
        <taxon>Diplogasteromorpha</taxon>
        <taxon>Diplogasteroidea</taxon>
        <taxon>Neodiplogasteridae</taxon>
        <taxon>Pristionchus</taxon>
    </lineage>
</organism>
<feature type="domain" description="Peptidase M12A" evidence="4">
    <location>
        <begin position="1"/>
        <end position="111"/>
    </location>
</feature>
<evidence type="ECO:0000256" key="1">
    <source>
        <dbReference type="ARBA" id="ARBA00023157"/>
    </source>
</evidence>
<dbReference type="EMBL" id="BTSX01000006">
    <property type="protein sequence ID" value="GMT06823.1"/>
    <property type="molecule type" value="Genomic_DNA"/>
</dbReference>
<feature type="binding site" evidence="2">
    <location>
        <position position="61"/>
    </location>
    <ligand>
        <name>Zn(2+)</name>
        <dbReference type="ChEBI" id="CHEBI:29105"/>
        <note>catalytic</note>
    </ligand>
</feature>
<comment type="caution">
    <text evidence="2">Lacks conserved residue(s) required for the propagation of feature annotation.</text>
</comment>
<dbReference type="Gene3D" id="3.40.390.10">
    <property type="entry name" value="Collagenase (Catalytic Domain)"/>
    <property type="match status" value="1"/>
</dbReference>
<dbReference type="SUPFAM" id="SSF55486">
    <property type="entry name" value="Metalloproteases ('zincins'), catalytic domain"/>
    <property type="match status" value="1"/>
</dbReference>
<reference evidence="5" key="1">
    <citation type="submission" date="2023-10" db="EMBL/GenBank/DDBJ databases">
        <title>Genome assembly of Pristionchus species.</title>
        <authorList>
            <person name="Yoshida K."/>
            <person name="Sommer R.J."/>
        </authorList>
    </citation>
    <scope>NUCLEOTIDE SEQUENCE</scope>
    <source>
        <strain evidence="5">RS0144</strain>
    </source>
</reference>
<keyword evidence="2 3" id="KW-0482">Metalloprotease</keyword>
<dbReference type="GO" id="GO:0006508">
    <property type="term" value="P:proteolysis"/>
    <property type="evidence" value="ECO:0007669"/>
    <property type="project" value="UniProtKB-KW"/>
</dbReference>
<dbReference type="InterPro" id="IPR024079">
    <property type="entry name" value="MetalloPept_cat_dom_sf"/>
</dbReference>
<dbReference type="EC" id="3.4.24.-" evidence="3"/>
<protein>
    <recommendedName>
        <fullName evidence="3">Metalloendopeptidase</fullName>
        <ecNumber evidence="3">3.4.24.-</ecNumber>
    </recommendedName>
</protein>